<dbReference type="CDD" id="cd16461">
    <property type="entry name" value="RING-H2_EL5-like"/>
    <property type="match status" value="1"/>
</dbReference>
<feature type="domain" description="RING-type" evidence="3">
    <location>
        <begin position="87"/>
        <end position="129"/>
    </location>
</feature>
<dbReference type="SUPFAM" id="SSF57850">
    <property type="entry name" value="RING/U-box"/>
    <property type="match status" value="1"/>
</dbReference>
<protein>
    <recommendedName>
        <fullName evidence="3">RING-type domain-containing protein</fullName>
    </recommendedName>
</protein>
<sequence>MDDGNGSENIIVPLVAMSLAALIFFIYHLIAIFLWNQNHQHQQQSLQAAAALSQNHVISYPLAHLIPIHKYHKKGKVDGDEGGDSTCAVCLGEFEEGQELRTLPECMHSFHVPCIDMWLYSHTSCPICRAIAIAIVTPFPAMFQLAPLPDMGYGHNHMNPHHSINIMQFDSVRS</sequence>
<keyword evidence="2" id="KW-1133">Transmembrane helix</keyword>
<proteinExistence type="predicted"/>
<keyword evidence="5" id="KW-1185">Reference proteome</keyword>
<organism evidence="4 5">
    <name type="scientific">Lupinus angustifolius</name>
    <name type="common">Narrow-leaved blue lupine</name>
    <dbReference type="NCBI Taxonomy" id="3871"/>
    <lineage>
        <taxon>Eukaryota</taxon>
        <taxon>Viridiplantae</taxon>
        <taxon>Streptophyta</taxon>
        <taxon>Embryophyta</taxon>
        <taxon>Tracheophyta</taxon>
        <taxon>Spermatophyta</taxon>
        <taxon>Magnoliopsida</taxon>
        <taxon>eudicotyledons</taxon>
        <taxon>Gunneridae</taxon>
        <taxon>Pentapetalae</taxon>
        <taxon>rosids</taxon>
        <taxon>fabids</taxon>
        <taxon>Fabales</taxon>
        <taxon>Fabaceae</taxon>
        <taxon>Papilionoideae</taxon>
        <taxon>50 kb inversion clade</taxon>
        <taxon>genistoids sensu lato</taxon>
        <taxon>core genistoids</taxon>
        <taxon>Genisteae</taxon>
        <taxon>Lupinus</taxon>
    </lineage>
</organism>
<dbReference type="Gramene" id="OIV92944">
    <property type="protein sequence ID" value="OIV92944"/>
    <property type="gene ID" value="TanjilG_20606"/>
</dbReference>
<dbReference type="EMBL" id="CM007378">
    <property type="protein sequence ID" value="OIV92944.1"/>
    <property type="molecule type" value="Genomic_DNA"/>
</dbReference>
<dbReference type="PANTHER" id="PTHR45676">
    <property type="entry name" value="RING-H2 FINGER PROTEIN ATL51-RELATED"/>
    <property type="match status" value="1"/>
</dbReference>
<keyword evidence="1" id="KW-0863">Zinc-finger</keyword>
<dbReference type="InterPro" id="IPR001841">
    <property type="entry name" value="Znf_RING"/>
</dbReference>
<dbReference type="InterPro" id="IPR013083">
    <property type="entry name" value="Znf_RING/FYVE/PHD"/>
</dbReference>
<gene>
    <name evidence="4" type="ORF">TanjilG_20606</name>
</gene>
<keyword evidence="1" id="KW-0862">Zinc</keyword>
<keyword evidence="2" id="KW-0472">Membrane</keyword>
<dbReference type="GO" id="GO:0008270">
    <property type="term" value="F:zinc ion binding"/>
    <property type="evidence" value="ECO:0007669"/>
    <property type="project" value="UniProtKB-KW"/>
</dbReference>
<accession>A0A4P1QRA0</accession>
<dbReference type="PANTHER" id="PTHR45676:SF177">
    <property type="entry name" value="RING-TYPE E3 UBIQUITIN TRANSFERASE"/>
    <property type="match status" value="1"/>
</dbReference>
<feature type="transmembrane region" description="Helical" evidence="2">
    <location>
        <begin position="12"/>
        <end position="35"/>
    </location>
</feature>
<evidence type="ECO:0000313" key="4">
    <source>
        <dbReference type="EMBL" id="OIV92944.1"/>
    </source>
</evidence>
<dbReference type="UniPathway" id="UPA00143"/>
<dbReference type="SMART" id="SM00184">
    <property type="entry name" value="RING"/>
    <property type="match status" value="1"/>
</dbReference>
<dbReference type="GO" id="GO:0016567">
    <property type="term" value="P:protein ubiquitination"/>
    <property type="evidence" value="ECO:0007669"/>
    <property type="project" value="UniProtKB-UniPathway"/>
</dbReference>
<dbReference type="Pfam" id="PF13639">
    <property type="entry name" value="zf-RING_2"/>
    <property type="match status" value="1"/>
</dbReference>
<keyword evidence="1" id="KW-0479">Metal-binding</keyword>
<keyword evidence="2" id="KW-0812">Transmembrane</keyword>
<reference evidence="4 5" key="1">
    <citation type="journal article" date="2017" name="Plant Biotechnol. J.">
        <title>A comprehensive draft genome sequence for lupin (Lupinus angustifolius), an emerging health food: insights into plant-microbe interactions and legume evolution.</title>
        <authorList>
            <person name="Hane J.K."/>
            <person name="Ming Y."/>
            <person name="Kamphuis L.G."/>
            <person name="Nelson M.N."/>
            <person name="Garg G."/>
            <person name="Atkins C.A."/>
            <person name="Bayer P.E."/>
            <person name="Bravo A."/>
            <person name="Bringans S."/>
            <person name="Cannon S."/>
            <person name="Edwards D."/>
            <person name="Foley R."/>
            <person name="Gao L.L."/>
            <person name="Harrison M.J."/>
            <person name="Huang W."/>
            <person name="Hurgobin B."/>
            <person name="Li S."/>
            <person name="Liu C.W."/>
            <person name="McGrath A."/>
            <person name="Morahan G."/>
            <person name="Murray J."/>
            <person name="Weller J."/>
            <person name="Jian J."/>
            <person name="Singh K.B."/>
        </authorList>
    </citation>
    <scope>NUCLEOTIDE SEQUENCE [LARGE SCALE GENOMIC DNA]</scope>
    <source>
        <strain evidence="5">cv. Tanjil</strain>
        <tissue evidence="4">Whole plant</tissue>
    </source>
</reference>
<dbReference type="Gene3D" id="3.30.40.10">
    <property type="entry name" value="Zinc/RING finger domain, C3HC4 (zinc finger)"/>
    <property type="match status" value="1"/>
</dbReference>
<dbReference type="PROSITE" id="PS50089">
    <property type="entry name" value="ZF_RING_2"/>
    <property type="match status" value="1"/>
</dbReference>
<evidence type="ECO:0000256" key="1">
    <source>
        <dbReference type="PROSITE-ProRule" id="PRU00175"/>
    </source>
</evidence>
<name>A0A4P1QRA0_LUPAN</name>
<dbReference type="Proteomes" id="UP000188354">
    <property type="component" value="Chromosome LG18"/>
</dbReference>
<evidence type="ECO:0000256" key="2">
    <source>
        <dbReference type="SAM" id="Phobius"/>
    </source>
</evidence>
<dbReference type="AlphaFoldDB" id="A0A4P1QRA0"/>
<evidence type="ECO:0000259" key="3">
    <source>
        <dbReference type="PROSITE" id="PS50089"/>
    </source>
</evidence>
<evidence type="ECO:0000313" key="5">
    <source>
        <dbReference type="Proteomes" id="UP000188354"/>
    </source>
</evidence>